<sequence length="211" mass="22086">MPSPGSTPAQPGRRPRGRPGHDRAAVLRRAIALFNVQGYDATSVSDLAADLGVTKSAVYHHFASKEDILAAALDEALTELDALVAAAQAASDRSARERLEETVVAAVGILVEHRAAVTLLLRVRGNSAVEQAALARRRHIDAALAALVVEAVDEGDVRADVPAEVISRLVFGMVNSLTDWYEPGGRSGPAALAAAVRGVLFEGLGARSRVS</sequence>
<dbReference type="Pfam" id="PF00440">
    <property type="entry name" value="TetR_N"/>
    <property type="match status" value="1"/>
</dbReference>
<dbReference type="PROSITE" id="PS50977">
    <property type="entry name" value="HTH_TETR_2"/>
    <property type="match status" value="1"/>
</dbReference>
<keyword evidence="1" id="KW-0805">Transcription regulation</keyword>
<dbReference type="GO" id="GO:0003700">
    <property type="term" value="F:DNA-binding transcription factor activity"/>
    <property type="evidence" value="ECO:0007669"/>
    <property type="project" value="TreeGrafter"/>
</dbReference>
<dbReference type="AlphaFoldDB" id="A0A930Y6N1"/>
<feature type="DNA-binding region" description="H-T-H motif" evidence="4">
    <location>
        <begin position="43"/>
        <end position="62"/>
    </location>
</feature>
<evidence type="ECO:0000313" key="7">
    <source>
        <dbReference type="EMBL" id="MBF4161167.1"/>
    </source>
</evidence>
<dbReference type="Proteomes" id="UP000656804">
    <property type="component" value="Unassembled WGS sequence"/>
</dbReference>
<keyword evidence="8" id="KW-1185">Reference proteome</keyword>
<feature type="region of interest" description="Disordered" evidence="5">
    <location>
        <begin position="1"/>
        <end position="21"/>
    </location>
</feature>
<comment type="caution">
    <text evidence="7">The sequence shown here is derived from an EMBL/GenBank/DDBJ whole genome shotgun (WGS) entry which is preliminary data.</text>
</comment>
<dbReference type="SUPFAM" id="SSF48498">
    <property type="entry name" value="Tetracyclin repressor-like, C-terminal domain"/>
    <property type="match status" value="1"/>
</dbReference>
<evidence type="ECO:0000256" key="1">
    <source>
        <dbReference type="ARBA" id="ARBA00023015"/>
    </source>
</evidence>
<dbReference type="PANTHER" id="PTHR30055:SF234">
    <property type="entry name" value="HTH-TYPE TRANSCRIPTIONAL REGULATOR BETI"/>
    <property type="match status" value="1"/>
</dbReference>
<reference evidence="7" key="1">
    <citation type="submission" date="2020-11" db="EMBL/GenBank/DDBJ databases">
        <title>Nocardioides sp. CBS4Y-1, whole genome shotgun sequence.</title>
        <authorList>
            <person name="Tuo L."/>
        </authorList>
    </citation>
    <scope>NUCLEOTIDE SEQUENCE</scope>
    <source>
        <strain evidence="7">CBS4Y-1</strain>
    </source>
</reference>
<dbReference type="GO" id="GO:0000976">
    <property type="term" value="F:transcription cis-regulatory region binding"/>
    <property type="evidence" value="ECO:0007669"/>
    <property type="project" value="TreeGrafter"/>
</dbReference>
<dbReference type="Gene3D" id="1.10.10.60">
    <property type="entry name" value="Homeodomain-like"/>
    <property type="match status" value="1"/>
</dbReference>
<evidence type="ECO:0000256" key="4">
    <source>
        <dbReference type="PROSITE-ProRule" id="PRU00335"/>
    </source>
</evidence>
<protein>
    <submittedName>
        <fullName evidence="7">TetR/AcrR family transcriptional regulator</fullName>
    </submittedName>
</protein>
<dbReference type="SUPFAM" id="SSF46689">
    <property type="entry name" value="Homeodomain-like"/>
    <property type="match status" value="1"/>
</dbReference>
<evidence type="ECO:0000259" key="6">
    <source>
        <dbReference type="PROSITE" id="PS50977"/>
    </source>
</evidence>
<dbReference type="PRINTS" id="PR00455">
    <property type="entry name" value="HTHTETR"/>
</dbReference>
<keyword evidence="3" id="KW-0804">Transcription</keyword>
<dbReference type="InterPro" id="IPR041490">
    <property type="entry name" value="KstR2_TetR_C"/>
</dbReference>
<evidence type="ECO:0000256" key="5">
    <source>
        <dbReference type="SAM" id="MobiDB-lite"/>
    </source>
</evidence>
<organism evidence="7 8">
    <name type="scientific">Nocardioides acrostichi</name>
    <dbReference type="NCBI Taxonomy" id="2784339"/>
    <lineage>
        <taxon>Bacteria</taxon>
        <taxon>Bacillati</taxon>
        <taxon>Actinomycetota</taxon>
        <taxon>Actinomycetes</taxon>
        <taxon>Propionibacteriales</taxon>
        <taxon>Nocardioidaceae</taxon>
        <taxon>Nocardioides</taxon>
    </lineage>
</organism>
<dbReference type="Pfam" id="PF17932">
    <property type="entry name" value="TetR_C_24"/>
    <property type="match status" value="1"/>
</dbReference>
<accession>A0A930Y6N1</accession>
<gene>
    <name evidence="7" type="ORF">ISG29_05645</name>
</gene>
<keyword evidence="2 4" id="KW-0238">DNA-binding</keyword>
<dbReference type="RefSeq" id="WP_194502422.1">
    <property type="nucleotide sequence ID" value="NZ_JADIVZ010000002.1"/>
</dbReference>
<dbReference type="InterPro" id="IPR009057">
    <property type="entry name" value="Homeodomain-like_sf"/>
</dbReference>
<dbReference type="Gene3D" id="1.10.357.10">
    <property type="entry name" value="Tetracycline Repressor, domain 2"/>
    <property type="match status" value="1"/>
</dbReference>
<name>A0A930Y6N1_9ACTN</name>
<proteinExistence type="predicted"/>
<dbReference type="InterPro" id="IPR001647">
    <property type="entry name" value="HTH_TetR"/>
</dbReference>
<dbReference type="InterPro" id="IPR050109">
    <property type="entry name" value="HTH-type_TetR-like_transc_reg"/>
</dbReference>
<evidence type="ECO:0000256" key="2">
    <source>
        <dbReference type="ARBA" id="ARBA00023125"/>
    </source>
</evidence>
<dbReference type="PANTHER" id="PTHR30055">
    <property type="entry name" value="HTH-TYPE TRANSCRIPTIONAL REGULATOR RUTR"/>
    <property type="match status" value="1"/>
</dbReference>
<evidence type="ECO:0000256" key="3">
    <source>
        <dbReference type="ARBA" id="ARBA00023163"/>
    </source>
</evidence>
<evidence type="ECO:0000313" key="8">
    <source>
        <dbReference type="Proteomes" id="UP000656804"/>
    </source>
</evidence>
<dbReference type="InterPro" id="IPR036271">
    <property type="entry name" value="Tet_transcr_reg_TetR-rel_C_sf"/>
</dbReference>
<feature type="domain" description="HTH tetR-type" evidence="6">
    <location>
        <begin position="20"/>
        <end position="80"/>
    </location>
</feature>
<dbReference type="EMBL" id="JADIVZ010000002">
    <property type="protein sequence ID" value="MBF4161167.1"/>
    <property type="molecule type" value="Genomic_DNA"/>
</dbReference>